<dbReference type="PROSITE" id="PS51831">
    <property type="entry name" value="HD"/>
    <property type="match status" value="1"/>
</dbReference>
<feature type="transmembrane region" description="Helical" evidence="8">
    <location>
        <begin position="6"/>
        <end position="27"/>
    </location>
</feature>
<evidence type="ECO:0000256" key="6">
    <source>
        <dbReference type="PROSITE-ProRule" id="PRU00117"/>
    </source>
</evidence>
<dbReference type="InterPro" id="IPR006674">
    <property type="entry name" value="HD_domain"/>
</dbReference>
<dbReference type="CDD" id="cd22431">
    <property type="entry name" value="KH-I_RNaseY"/>
    <property type="match status" value="1"/>
</dbReference>
<dbReference type="PROSITE" id="PS50084">
    <property type="entry name" value="KH_TYPE_1"/>
    <property type="match status" value="1"/>
</dbReference>
<dbReference type="InterPro" id="IPR006675">
    <property type="entry name" value="HDIG_dom"/>
</dbReference>
<sequence>MTLWEILGVAVGMIVVLVIGFLLGIMYRKKVAEREISSAEEEAKRIINESIKAAESKKREALVEAREEIHKNRTEYEREVKERRSELSKQERRLQQKEENLDRKTDALEKKTEALNQKLSQAEAMQEEVRLVKKSQLEMLEKISGYTQEEAKQYLISNIETEVTHEMAAKVREVEARYKEEADERAREIIATAIQRCAADHASEITVSVVPLPNDEMKGRIIGREGRNIRSIETLTGCDLIIDDTPETITVSSFDPVRREVARIALEKLIQDGRIHPARIEEMVAKAQREVNATIKSEGERAAFETNIHGLHPEIIRLLGRMKYRTSYGQNVLNHSIEVAHIAGLLAAELGVDVTTAKRAGLLHDLGKSIDHEVEGSHVSIGVDIARKYKESPDVIHAIEAHHGDVEPHTVTACLVQAADAISASRPGARRENIENYV</sequence>
<dbReference type="SUPFAM" id="SSF109604">
    <property type="entry name" value="HD-domain/PDEase-like"/>
    <property type="match status" value="1"/>
</dbReference>
<protein>
    <recommendedName>
        <fullName evidence="5">Ribonuclease Y</fullName>
        <ecNumber evidence="5">3.1.-.-</ecNumber>
    </recommendedName>
</protein>
<dbReference type="Proteomes" id="UP000824001">
    <property type="component" value="Unassembled WGS sequence"/>
</dbReference>
<keyword evidence="8" id="KW-0812">Transmembrane</keyword>
<dbReference type="GO" id="GO:0006402">
    <property type="term" value="P:mRNA catabolic process"/>
    <property type="evidence" value="ECO:0007669"/>
    <property type="project" value="UniProtKB-UniRule"/>
</dbReference>
<accession>A0A9D1FEJ6</accession>
<evidence type="ECO:0000256" key="2">
    <source>
        <dbReference type="ARBA" id="ARBA00022759"/>
    </source>
</evidence>
<evidence type="ECO:0000256" key="5">
    <source>
        <dbReference type="NCBIfam" id="TIGR03319"/>
    </source>
</evidence>
<dbReference type="AlphaFoldDB" id="A0A9D1FEJ6"/>
<comment type="caution">
    <text evidence="10">The sequence shown here is derived from an EMBL/GenBank/DDBJ whole genome shotgun (WGS) entry which is preliminary data.</text>
</comment>
<evidence type="ECO:0000256" key="1">
    <source>
        <dbReference type="ARBA" id="ARBA00022722"/>
    </source>
</evidence>
<reference evidence="10" key="1">
    <citation type="submission" date="2020-10" db="EMBL/GenBank/DDBJ databases">
        <authorList>
            <person name="Gilroy R."/>
        </authorList>
    </citation>
    <scope>NUCLEOTIDE SEQUENCE</scope>
    <source>
        <strain evidence="10">ChiHjej10B9-9673</strain>
    </source>
</reference>
<evidence type="ECO:0000313" key="11">
    <source>
        <dbReference type="Proteomes" id="UP000824001"/>
    </source>
</evidence>
<dbReference type="PANTHER" id="PTHR12826:SF15">
    <property type="entry name" value="RIBONUCLEASE Y"/>
    <property type="match status" value="1"/>
</dbReference>
<dbReference type="EC" id="3.1.-.-" evidence="5"/>
<keyword evidence="4 6" id="KW-0694">RNA-binding</keyword>
<name>A0A9D1FEJ6_9FIRM</name>
<dbReference type="InterPro" id="IPR004087">
    <property type="entry name" value="KH_dom"/>
</dbReference>
<dbReference type="Pfam" id="PF01966">
    <property type="entry name" value="HD"/>
    <property type="match status" value="1"/>
</dbReference>
<dbReference type="NCBIfam" id="TIGR03319">
    <property type="entry name" value="RNase_Y"/>
    <property type="match status" value="1"/>
</dbReference>
<dbReference type="GO" id="GO:0004521">
    <property type="term" value="F:RNA endonuclease activity"/>
    <property type="evidence" value="ECO:0007669"/>
    <property type="project" value="UniProtKB-UniRule"/>
</dbReference>
<evidence type="ECO:0000256" key="4">
    <source>
        <dbReference type="ARBA" id="ARBA00022884"/>
    </source>
</evidence>
<dbReference type="InterPro" id="IPR003607">
    <property type="entry name" value="HD/PDEase_dom"/>
</dbReference>
<dbReference type="HAMAP" id="MF_00335">
    <property type="entry name" value="RNase_Y"/>
    <property type="match status" value="1"/>
</dbReference>
<keyword evidence="8" id="KW-0472">Membrane</keyword>
<dbReference type="InterPro" id="IPR022711">
    <property type="entry name" value="RNase_Y_N"/>
</dbReference>
<keyword evidence="1" id="KW-0540">Nuclease</keyword>
<evidence type="ECO:0000256" key="3">
    <source>
        <dbReference type="ARBA" id="ARBA00022801"/>
    </source>
</evidence>
<proteinExistence type="inferred from homology"/>
<dbReference type="InterPro" id="IPR004088">
    <property type="entry name" value="KH_dom_type_1"/>
</dbReference>
<keyword evidence="3" id="KW-0378">Hydrolase</keyword>
<evidence type="ECO:0000313" key="10">
    <source>
        <dbReference type="EMBL" id="HIS67550.1"/>
    </source>
</evidence>
<evidence type="ECO:0000256" key="7">
    <source>
        <dbReference type="SAM" id="MobiDB-lite"/>
    </source>
</evidence>
<dbReference type="SUPFAM" id="SSF54791">
    <property type="entry name" value="Eukaryotic type KH-domain (KH-domain type I)"/>
    <property type="match status" value="1"/>
</dbReference>
<dbReference type="SMART" id="SM00471">
    <property type="entry name" value="HDc"/>
    <property type="match status" value="1"/>
</dbReference>
<feature type="region of interest" description="Disordered" evidence="7">
    <location>
        <begin position="80"/>
        <end position="107"/>
    </location>
</feature>
<reference evidence="10" key="2">
    <citation type="journal article" date="2021" name="PeerJ">
        <title>Extensive microbial diversity within the chicken gut microbiome revealed by metagenomics and culture.</title>
        <authorList>
            <person name="Gilroy R."/>
            <person name="Ravi A."/>
            <person name="Getino M."/>
            <person name="Pursley I."/>
            <person name="Horton D.L."/>
            <person name="Alikhan N.F."/>
            <person name="Baker D."/>
            <person name="Gharbi K."/>
            <person name="Hall N."/>
            <person name="Watson M."/>
            <person name="Adriaenssens E.M."/>
            <person name="Foster-Nyarko E."/>
            <person name="Jarju S."/>
            <person name="Secka A."/>
            <person name="Antonio M."/>
            <person name="Oren A."/>
            <person name="Chaudhuri R.R."/>
            <person name="La Ragione R."/>
            <person name="Hildebrand F."/>
            <person name="Pallen M.J."/>
        </authorList>
    </citation>
    <scope>NUCLEOTIDE SEQUENCE</scope>
    <source>
        <strain evidence="10">ChiHjej10B9-9673</strain>
    </source>
</reference>
<dbReference type="CDD" id="cd00077">
    <property type="entry name" value="HDc"/>
    <property type="match status" value="1"/>
</dbReference>
<dbReference type="EMBL" id="DVJK01000235">
    <property type="protein sequence ID" value="HIS67550.1"/>
    <property type="molecule type" value="Genomic_DNA"/>
</dbReference>
<feature type="non-terminal residue" evidence="10">
    <location>
        <position position="438"/>
    </location>
</feature>
<dbReference type="GO" id="GO:0016020">
    <property type="term" value="C:membrane"/>
    <property type="evidence" value="ECO:0007669"/>
    <property type="project" value="InterPro"/>
</dbReference>
<dbReference type="Gene3D" id="3.30.1370.10">
    <property type="entry name" value="K Homology domain, type 1"/>
    <property type="match status" value="1"/>
</dbReference>
<dbReference type="PANTHER" id="PTHR12826">
    <property type="entry name" value="RIBONUCLEASE Y"/>
    <property type="match status" value="1"/>
</dbReference>
<dbReference type="GO" id="GO:0016787">
    <property type="term" value="F:hydrolase activity"/>
    <property type="evidence" value="ECO:0007669"/>
    <property type="project" value="UniProtKB-KW"/>
</dbReference>
<dbReference type="InterPro" id="IPR036612">
    <property type="entry name" value="KH_dom_type_1_sf"/>
</dbReference>
<keyword evidence="8" id="KW-1133">Transmembrane helix</keyword>
<feature type="domain" description="HD" evidence="9">
    <location>
        <begin position="332"/>
        <end position="425"/>
    </location>
</feature>
<dbReference type="InterPro" id="IPR017705">
    <property type="entry name" value="Ribonuclease_Y"/>
</dbReference>
<dbReference type="Gene3D" id="1.10.3210.10">
    <property type="entry name" value="Hypothetical protein af1432"/>
    <property type="match status" value="1"/>
</dbReference>
<dbReference type="Pfam" id="PF00013">
    <property type="entry name" value="KH_1"/>
    <property type="match status" value="1"/>
</dbReference>
<evidence type="ECO:0000259" key="9">
    <source>
        <dbReference type="PROSITE" id="PS51831"/>
    </source>
</evidence>
<dbReference type="GO" id="GO:0003723">
    <property type="term" value="F:RNA binding"/>
    <property type="evidence" value="ECO:0007669"/>
    <property type="project" value="UniProtKB-UniRule"/>
</dbReference>
<dbReference type="NCBIfam" id="TIGR00277">
    <property type="entry name" value="HDIG"/>
    <property type="match status" value="1"/>
</dbReference>
<dbReference type="SMART" id="SM00322">
    <property type="entry name" value="KH"/>
    <property type="match status" value="1"/>
</dbReference>
<dbReference type="Pfam" id="PF12072">
    <property type="entry name" value="RNase_Y_N"/>
    <property type="match status" value="1"/>
</dbReference>
<gene>
    <name evidence="10" type="primary">rny</name>
    <name evidence="10" type="ORF">IAC18_08285</name>
</gene>
<organism evidence="10 11">
    <name type="scientific">Candidatus Scatomorpha merdipullorum</name>
    <dbReference type="NCBI Taxonomy" id="2840927"/>
    <lineage>
        <taxon>Bacteria</taxon>
        <taxon>Bacillati</taxon>
        <taxon>Bacillota</taxon>
        <taxon>Clostridia</taxon>
        <taxon>Eubacteriales</taxon>
        <taxon>Candidatus Scatomorpha</taxon>
    </lineage>
</organism>
<keyword evidence="2" id="KW-0255">Endonuclease</keyword>
<evidence type="ECO:0000256" key="8">
    <source>
        <dbReference type="SAM" id="Phobius"/>
    </source>
</evidence>